<dbReference type="Proteomes" id="UP001153334">
    <property type="component" value="Unassembled WGS sequence"/>
</dbReference>
<gene>
    <name evidence="1" type="ORF">ONZ43_g5507</name>
</gene>
<reference evidence="1" key="1">
    <citation type="submission" date="2022-11" db="EMBL/GenBank/DDBJ databases">
        <title>Genome Sequence of Nemania bipapillata.</title>
        <authorList>
            <person name="Buettner E."/>
        </authorList>
    </citation>
    <scope>NUCLEOTIDE SEQUENCE</scope>
    <source>
        <strain evidence="1">CP14</strain>
    </source>
</reference>
<protein>
    <submittedName>
        <fullName evidence="1">Uncharacterized protein</fullName>
    </submittedName>
</protein>
<dbReference type="EMBL" id="JAPESX010001724">
    <property type="protein sequence ID" value="KAJ8111932.1"/>
    <property type="molecule type" value="Genomic_DNA"/>
</dbReference>
<keyword evidence="2" id="KW-1185">Reference proteome</keyword>
<accession>A0ACC2I9V4</accession>
<comment type="caution">
    <text evidence="1">The sequence shown here is derived from an EMBL/GenBank/DDBJ whole genome shotgun (WGS) entry which is preliminary data.</text>
</comment>
<sequence>MATMLDISPTARASVSRFLYRQLVLTPPPLNREHVNLGGKTAVVTGANSGIGLETVRLLLDLGCEVILAVRDERKGQEARQVLLGGDTGDPSNIAAAVRVWSLDLADYDSIMAFAERCKRDLERLDIVILNAGLYKVAESFHPTTGFEESVQINYLSNALLALLLLPILKTSRNKKTTAEGKSAICKPSPGRICMVSSDVASWARFEERASNPLLRAFQRQDDDDMESPRYFDSSDRYGTTKLLGQLFLTELAKRVDRRM</sequence>
<evidence type="ECO:0000313" key="1">
    <source>
        <dbReference type="EMBL" id="KAJ8111932.1"/>
    </source>
</evidence>
<proteinExistence type="predicted"/>
<evidence type="ECO:0000313" key="2">
    <source>
        <dbReference type="Proteomes" id="UP001153334"/>
    </source>
</evidence>
<name>A0ACC2I9V4_9PEZI</name>
<organism evidence="1 2">
    <name type="scientific">Nemania bipapillata</name>
    <dbReference type="NCBI Taxonomy" id="110536"/>
    <lineage>
        <taxon>Eukaryota</taxon>
        <taxon>Fungi</taxon>
        <taxon>Dikarya</taxon>
        <taxon>Ascomycota</taxon>
        <taxon>Pezizomycotina</taxon>
        <taxon>Sordariomycetes</taxon>
        <taxon>Xylariomycetidae</taxon>
        <taxon>Xylariales</taxon>
        <taxon>Xylariaceae</taxon>
        <taxon>Nemania</taxon>
    </lineage>
</organism>